<evidence type="ECO:0000313" key="3">
    <source>
        <dbReference type="Proteomes" id="UP000321523"/>
    </source>
</evidence>
<dbReference type="EMBL" id="BJYZ01000003">
    <property type="protein sequence ID" value="GEO36842.1"/>
    <property type="molecule type" value="Genomic_DNA"/>
</dbReference>
<name>A0A512DK47_9PROT</name>
<feature type="region of interest" description="Disordered" evidence="1">
    <location>
        <begin position="63"/>
        <end position="150"/>
    </location>
</feature>
<protein>
    <submittedName>
        <fullName evidence="2">Uncharacterized protein</fullName>
    </submittedName>
</protein>
<dbReference type="OrthoDB" id="7355557at2"/>
<dbReference type="RefSeq" id="WP_044426119.1">
    <property type="nucleotide sequence ID" value="NZ_BJYZ01000003.1"/>
</dbReference>
<dbReference type="AlphaFoldDB" id="A0A512DK47"/>
<accession>A0A512DK47</accession>
<reference evidence="2 3" key="1">
    <citation type="submission" date="2019-07" db="EMBL/GenBank/DDBJ databases">
        <title>Whole genome shotgun sequence of Skermanella aerolata NBRC 106429.</title>
        <authorList>
            <person name="Hosoyama A."/>
            <person name="Uohara A."/>
            <person name="Ohji S."/>
            <person name="Ichikawa N."/>
        </authorList>
    </citation>
    <scope>NUCLEOTIDE SEQUENCE [LARGE SCALE GENOMIC DNA]</scope>
    <source>
        <strain evidence="2 3">NBRC 106429</strain>
    </source>
</reference>
<evidence type="ECO:0000313" key="2">
    <source>
        <dbReference type="EMBL" id="GEO36842.1"/>
    </source>
</evidence>
<comment type="caution">
    <text evidence="2">The sequence shown here is derived from an EMBL/GenBank/DDBJ whole genome shotgun (WGS) entry which is preliminary data.</text>
</comment>
<dbReference type="Proteomes" id="UP000321523">
    <property type="component" value="Unassembled WGS sequence"/>
</dbReference>
<gene>
    <name evidence="2" type="ORF">SAE02_09900</name>
</gene>
<feature type="compositionally biased region" description="Pro residues" evidence="1">
    <location>
        <begin position="83"/>
        <end position="95"/>
    </location>
</feature>
<evidence type="ECO:0000256" key="1">
    <source>
        <dbReference type="SAM" id="MobiDB-lite"/>
    </source>
</evidence>
<organism evidence="2 3">
    <name type="scientific">Skermanella aerolata</name>
    <dbReference type="NCBI Taxonomy" id="393310"/>
    <lineage>
        <taxon>Bacteria</taxon>
        <taxon>Pseudomonadati</taxon>
        <taxon>Pseudomonadota</taxon>
        <taxon>Alphaproteobacteria</taxon>
        <taxon>Rhodospirillales</taxon>
        <taxon>Azospirillaceae</taxon>
        <taxon>Skermanella</taxon>
    </lineage>
</organism>
<proteinExistence type="predicted"/>
<sequence length="164" mass="17183">MSDSYTSSKIKEALVASQGSRARAQDILLGWAQADDRLLRGLVEPYLKGIVTGTIERVTKPAAEKSAAVAQPPSPAIVRAPAPKVPVPKPGPPRELSPEALDKALSLMGQGALPPRPSPAAPAPRSASPLKLGTTNPVPPTKAGAKHQQTMRALAALYARKHRD</sequence>
<keyword evidence="3" id="KW-1185">Reference proteome</keyword>